<proteinExistence type="predicted"/>
<dbReference type="AlphaFoldDB" id="A0A5N6N0X5"/>
<comment type="caution">
    <text evidence="1">The sequence shown here is derived from an EMBL/GenBank/DDBJ whole genome shotgun (WGS) entry which is preliminary data.</text>
</comment>
<protein>
    <submittedName>
        <fullName evidence="1">Uncharacterized protein</fullName>
    </submittedName>
</protein>
<accession>A0A5N6N0X5</accession>
<keyword evidence="2" id="KW-1185">Reference proteome</keyword>
<evidence type="ECO:0000313" key="1">
    <source>
        <dbReference type="EMBL" id="KAD4179794.1"/>
    </source>
</evidence>
<dbReference type="EMBL" id="SZYD01000014">
    <property type="protein sequence ID" value="KAD4179794.1"/>
    <property type="molecule type" value="Genomic_DNA"/>
</dbReference>
<name>A0A5N6N0X5_9ASTR</name>
<sequence>MSPVHHLQRVPEDSLMMMLTIPLRTCNGSGRGSTAPPATIVGLGSWLKDVIEYVQKLMRFNLLLEITSQKPREKNLEKTKASTKGSQLEADKKTMSIRIISLCLCRDSLALAVCYQHVIN</sequence>
<evidence type="ECO:0000313" key="2">
    <source>
        <dbReference type="Proteomes" id="UP000326396"/>
    </source>
</evidence>
<dbReference type="SUPFAM" id="SSF118359">
    <property type="entry name" value="Expressed protein At2g23090/F21P24.15"/>
    <property type="match status" value="1"/>
</dbReference>
<gene>
    <name evidence="1" type="ORF">E3N88_28385</name>
</gene>
<reference evidence="1 2" key="1">
    <citation type="submission" date="2019-05" db="EMBL/GenBank/DDBJ databases">
        <title>Mikania micrantha, genome provides insights into the molecular mechanism of rapid growth.</title>
        <authorList>
            <person name="Liu B."/>
        </authorList>
    </citation>
    <scope>NUCLEOTIDE SEQUENCE [LARGE SCALE GENOMIC DNA]</scope>
    <source>
        <strain evidence="1">NLD-2019</strain>
        <tissue evidence="1">Leaf</tissue>
    </source>
</reference>
<dbReference type="Proteomes" id="UP000326396">
    <property type="component" value="Linkage Group LG4"/>
</dbReference>
<organism evidence="1 2">
    <name type="scientific">Mikania micrantha</name>
    <name type="common">bitter vine</name>
    <dbReference type="NCBI Taxonomy" id="192012"/>
    <lineage>
        <taxon>Eukaryota</taxon>
        <taxon>Viridiplantae</taxon>
        <taxon>Streptophyta</taxon>
        <taxon>Embryophyta</taxon>
        <taxon>Tracheophyta</taxon>
        <taxon>Spermatophyta</taxon>
        <taxon>Magnoliopsida</taxon>
        <taxon>eudicotyledons</taxon>
        <taxon>Gunneridae</taxon>
        <taxon>Pentapetalae</taxon>
        <taxon>asterids</taxon>
        <taxon>campanulids</taxon>
        <taxon>Asterales</taxon>
        <taxon>Asteraceae</taxon>
        <taxon>Asteroideae</taxon>
        <taxon>Heliantheae alliance</taxon>
        <taxon>Eupatorieae</taxon>
        <taxon>Mikania</taxon>
    </lineage>
</organism>